<evidence type="ECO:0000256" key="10">
    <source>
        <dbReference type="ARBA" id="ARBA00023027"/>
    </source>
</evidence>
<evidence type="ECO:0000256" key="8">
    <source>
        <dbReference type="ARBA" id="ARBA00022989"/>
    </source>
</evidence>
<protein>
    <recommendedName>
        <fullName evidence="3">cytochrome-b5 reductase</fullName>
        <ecNumber evidence="3">1.6.2.2</ecNumber>
    </recommendedName>
</protein>
<feature type="binding site" evidence="12">
    <location>
        <position position="2"/>
    </location>
    <ligand>
        <name>FAD</name>
        <dbReference type="ChEBI" id="CHEBI:57692"/>
    </ligand>
</feature>
<gene>
    <name evidence="14" type="ORF">KP509_23G019400</name>
</gene>
<evidence type="ECO:0000256" key="3">
    <source>
        <dbReference type="ARBA" id="ARBA00012011"/>
    </source>
</evidence>
<dbReference type="PRINTS" id="PR00371">
    <property type="entry name" value="FPNCR"/>
</dbReference>
<evidence type="ECO:0000256" key="4">
    <source>
        <dbReference type="ARBA" id="ARBA00022630"/>
    </source>
</evidence>
<evidence type="ECO:0000256" key="6">
    <source>
        <dbReference type="ARBA" id="ARBA00022787"/>
    </source>
</evidence>
<dbReference type="InterPro" id="IPR001709">
    <property type="entry name" value="Flavoprot_Pyr_Nucl_cyt_Rdtase"/>
</dbReference>
<comment type="caution">
    <text evidence="14">The sequence shown here is derived from an EMBL/GenBank/DDBJ whole genome shotgun (WGS) entry which is preliminary data.</text>
</comment>
<keyword evidence="4 12" id="KW-0285">Flavoprotein</keyword>
<keyword evidence="11" id="KW-0472">Membrane</keyword>
<name>A0A8T2RYA2_CERRI</name>
<sequence length="158" mass="17786">MSHHFSKLQVGDSLSVRGPKGRFLYRPGAVKALGMLAGGTGLTPMFQVSRAVLENPKDSTKIYLIYANVTYEDILLKEELDNFHRKYPGRFSVHYVLEKPPNDWEGSVGYISKELIQSFCPAPSPDIQMLRCGPPMMNKAMQAHLDALGYSKETQFQF</sequence>
<keyword evidence="6" id="KW-0496">Mitochondrion</keyword>
<evidence type="ECO:0000256" key="11">
    <source>
        <dbReference type="ARBA" id="ARBA00023136"/>
    </source>
</evidence>
<feature type="binding site" evidence="12">
    <location>
        <position position="43"/>
    </location>
    <ligand>
        <name>FAD</name>
        <dbReference type="ChEBI" id="CHEBI:57692"/>
    </ligand>
</feature>
<dbReference type="GO" id="GO:0022900">
    <property type="term" value="P:electron transport chain"/>
    <property type="evidence" value="ECO:0007669"/>
    <property type="project" value="TreeGrafter"/>
</dbReference>
<dbReference type="InterPro" id="IPR001433">
    <property type="entry name" value="OxRdtase_FAD/NAD-bd"/>
</dbReference>
<feature type="binding site" evidence="12">
    <location>
        <position position="1"/>
    </location>
    <ligand>
        <name>FAD</name>
        <dbReference type="ChEBI" id="CHEBI:57692"/>
    </ligand>
</feature>
<keyword evidence="7 12" id="KW-0274">FAD</keyword>
<keyword evidence="15" id="KW-1185">Reference proteome</keyword>
<accession>A0A8T2RYA2</accession>
<proteinExistence type="predicted"/>
<dbReference type="InterPro" id="IPR001834">
    <property type="entry name" value="CBR-like"/>
</dbReference>
<dbReference type="PANTHER" id="PTHR19370:SF184">
    <property type="entry name" value="NADH-CYTOCHROME B5 REDUCTASE-LIKE"/>
    <property type="match status" value="1"/>
</dbReference>
<dbReference type="GO" id="GO:0090524">
    <property type="term" value="F:cytochrome-b5 reductase activity, acting on NADH"/>
    <property type="evidence" value="ECO:0007669"/>
    <property type="project" value="UniProtKB-EC"/>
</dbReference>
<dbReference type="Pfam" id="PF00175">
    <property type="entry name" value="NAD_binding_1"/>
    <property type="match status" value="1"/>
</dbReference>
<keyword evidence="8" id="KW-1133">Transmembrane helix</keyword>
<dbReference type="EC" id="1.6.2.2" evidence="3"/>
<dbReference type="EMBL" id="CM035428">
    <property type="protein sequence ID" value="KAH7301302.1"/>
    <property type="molecule type" value="Genomic_DNA"/>
</dbReference>
<dbReference type="CDD" id="cd06183">
    <property type="entry name" value="cyt_b5_reduct_like"/>
    <property type="match status" value="1"/>
</dbReference>
<evidence type="ECO:0000256" key="2">
    <source>
        <dbReference type="ARBA" id="ARBA00004294"/>
    </source>
</evidence>
<dbReference type="GO" id="GO:0005741">
    <property type="term" value="C:mitochondrial outer membrane"/>
    <property type="evidence" value="ECO:0007669"/>
    <property type="project" value="UniProtKB-SubCell"/>
</dbReference>
<comment type="cofactor">
    <cofactor evidence="1 12">
        <name>FAD</name>
        <dbReference type="ChEBI" id="CHEBI:57692"/>
    </cofactor>
</comment>
<evidence type="ECO:0000256" key="9">
    <source>
        <dbReference type="ARBA" id="ARBA00023002"/>
    </source>
</evidence>
<comment type="subcellular location">
    <subcellularLocation>
        <location evidence="2">Mitochondrion outer membrane</location>
    </subcellularLocation>
</comment>
<dbReference type="FunFam" id="3.40.50.80:FF:000019">
    <property type="entry name" value="NADH-cytochrome b5 reductase"/>
    <property type="match status" value="1"/>
</dbReference>
<dbReference type="OrthoDB" id="432685at2759"/>
<reference evidence="14 15" key="1">
    <citation type="submission" date="2021-08" db="EMBL/GenBank/DDBJ databases">
        <title>WGS assembly of Ceratopteris richardii.</title>
        <authorList>
            <person name="Marchant D.B."/>
            <person name="Chen G."/>
            <person name="Jenkins J."/>
            <person name="Shu S."/>
            <person name="Leebens-Mack J."/>
            <person name="Grimwood J."/>
            <person name="Schmutz J."/>
            <person name="Soltis P."/>
            <person name="Soltis D."/>
            <person name="Chen Z.-H."/>
        </authorList>
    </citation>
    <scope>NUCLEOTIDE SEQUENCE [LARGE SCALE GENOMIC DNA]</scope>
    <source>
        <strain evidence="14">Whitten #5841</strain>
        <tissue evidence="14">Leaf</tissue>
    </source>
</reference>
<evidence type="ECO:0000313" key="15">
    <source>
        <dbReference type="Proteomes" id="UP000825935"/>
    </source>
</evidence>
<keyword evidence="9" id="KW-0560">Oxidoreductase</keyword>
<keyword evidence="6" id="KW-1000">Mitochondrion outer membrane</keyword>
<evidence type="ECO:0000256" key="5">
    <source>
        <dbReference type="ARBA" id="ARBA00022692"/>
    </source>
</evidence>
<dbReference type="Proteomes" id="UP000825935">
    <property type="component" value="Chromosome 23"/>
</dbReference>
<feature type="domain" description="Oxidoreductase FAD/NAD(P)-binding" evidence="13">
    <location>
        <begin position="35"/>
        <end position="142"/>
    </location>
</feature>
<dbReference type="Gene3D" id="3.40.50.80">
    <property type="entry name" value="Nucleotide-binding domain of ferredoxin-NADP reductase (FNR) module"/>
    <property type="match status" value="1"/>
</dbReference>
<dbReference type="InterPro" id="IPR039261">
    <property type="entry name" value="FNR_nucleotide-bd"/>
</dbReference>
<dbReference type="PRINTS" id="PR00406">
    <property type="entry name" value="CYTB5RDTASE"/>
</dbReference>
<dbReference type="SUPFAM" id="SSF52343">
    <property type="entry name" value="Ferredoxin reductase-like, C-terminal NADP-linked domain"/>
    <property type="match status" value="1"/>
</dbReference>
<evidence type="ECO:0000256" key="1">
    <source>
        <dbReference type="ARBA" id="ARBA00001974"/>
    </source>
</evidence>
<dbReference type="PANTHER" id="PTHR19370">
    <property type="entry name" value="NADH-CYTOCHROME B5 REDUCTASE"/>
    <property type="match status" value="1"/>
</dbReference>
<keyword evidence="5" id="KW-0812">Transmembrane</keyword>
<keyword evidence="10" id="KW-0520">NAD</keyword>
<evidence type="ECO:0000256" key="12">
    <source>
        <dbReference type="PIRSR" id="PIRSR601834-1"/>
    </source>
</evidence>
<evidence type="ECO:0000259" key="13">
    <source>
        <dbReference type="Pfam" id="PF00175"/>
    </source>
</evidence>
<evidence type="ECO:0000256" key="7">
    <source>
        <dbReference type="ARBA" id="ARBA00022827"/>
    </source>
</evidence>
<organism evidence="14 15">
    <name type="scientific">Ceratopteris richardii</name>
    <name type="common">Triangle waterfern</name>
    <dbReference type="NCBI Taxonomy" id="49495"/>
    <lineage>
        <taxon>Eukaryota</taxon>
        <taxon>Viridiplantae</taxon>
        <taxon>Streptophyta</taxon>
        <taxon>Embryophyta</taxon>
        <taxon>Tracheophyta</taxon>
        <taxon>Polypodiopsida</taxon>
        <taxon>Polypodiidae</taxon>
        <taxon>Polypodiales</taxon>
        <taxon>Pteridineae</taxon>
        <taxon>Pteridaceae</taxon>
        <taxon>Parkerioideae</taxon>
        <taxon>Ceratopteris</taxon>
    </lineage>
</organism>
<evidence type="ECO:0000313" key="14">
    <source>
        <dbReference type="EMBL" id="KAH7301302.1"/>
    </source>
</evidence>
<dbReference type="AlphaFoldDB" id="A0A8T2RYA2"/>